<keyword evidence="5 7" id="KW-0067">ATP-binding</keyword>
<organism evidence="7 9">
    <name type="scientific">Caldimonas thermodepolymerans</name>
    <dbReference type="NCBI Taxonomy" id="215580"/>
    <lineage>
        <taxon>Bacteria</taxon>
        <taxon>Pseudomonadati</taxon>
        <taxon>Pseudomonadota</taxon>
        <taxon>Betaproteobacteria</taxon>
        <taxon>Burkholderiales</taxon>
        <taxon>Sphaerotilaceae</taxon>
        <taxon>Caldimonas</taxon>
    </lineage>
</organism>
<evidence type="ECO:0000256" key="2">
    <source>
        <dbReference type="ARBA" id="ARBA00022448"/>
    </source>
</evidence>
<dbReference type="Gene3D" id="3.40.50.300">
    <property type="entry name" value="P-loop containing nucleotide triphosphate hydrolases"/>
    <property type="match status" value="1"/>
</dbReference>
<dbReference type="PROSITE" id="PS00211">
    <property type="entry name" value="ABC_TRANSPORTER_1"/>
    <property type="match status" value="1"/>
</dbReference>
<evidence type="ECO:0000313" key="10">
    <source>
        <dbReference type="Proteomes" id="UP000294772"/>
    </source>
</evidence>
<gene>
    <name evidence="7" type="ORF">C1702_09590</name>
    <name evidence="8" type="ORF">EV676_10824</name>
</gene>
<reference evidence="7 9" key="1">
    <citation type="submission" date="2018-02" db="EMBL/GenBank/DDBJ databases">
        <title>Reclassifiation of [Polyangium] brachysporum DSM 7029 as Guopingzhaonella breviflexa gen. nov., sp. nov., a member of the family Comamonadaceae.</title>
        <authorList>
            <person name="Tang B."/>
        </authorList>
    </citation>
    <scope>NUCLEOTIDE SEQUENCE [LARGE SCALE GENOMIC DNA]</scope>
    <source>
        <strain evidence="7 9">DSM 15344</strain>
    </source>
</reference>
<keyword evidence="3" id="KW-1003">Cell membrane</keyword>
<dbReference type="InterPro" id="IPR017871">
    <property type="entry name" value="ABC_transporter-like_CS"/>
</dbReference>
<dbReference type="PROSITE" id="PS50893">
    <property type="entry name" value="ABC_TRANSPORTER_2"/>
    <property type="match status" value="1"/>
</dbReference>
<feature type="domain" description="ABC transporter" evidence="6">
    <location>
        <begin position="10"/>
        <end position="230"/>
    </location>
</feature>
<dbReference type="CDD" id="cd03225">
    <property type="entry name" value="ABC_cobalt_CbiO_domain1"/>
    <property type="match status" value="1"/>
</dbReference>
<dbReference type="PANTHER" id="PTHR43553">
    <property type="entry name" value="HEAVY METAL TRANSPORTER"/>
    <property type="match status" value="1"/>
</dbReference>
<evidence type="ECO:0000259" key="6">
    <source>
        <dbReference type="PROSITE" id="PS50893"/>
    </source>
</evidence>
<dbReference type="Proteomes" id="UP000294772">
    <property type="component" value="Unassembled WGS sequence"/>
</dbReference>
<dbReference type="SUPFAM" id="SSF52540">
    <property type="entry name" value="P-loop containing nucleoside triphosphate hydrolases"/>
    <property type="match status" value="1"/>
</dbReference>
<keyword evidence="4" id="KW-0547">Nucleotide-binding</keyword>
<dbReference type="Pfam" id="PF00005">
    <property type="entry name" value="ABC_tran"/>
    <property type="match status" value="1"/>
</dbReference>
<proteinExistence type="inferred from homology"/>
<evidence type="ECO:0000313" key="9">
    <source>
        <dbReference type="Proteomes" id="UP000239406"/>
    </source>
</evidence>
<dbReference type="EMBL" id="SLXF01000008">
    <property type="protein sequence ID" value="TCP05791.1"/>
    <property type="molecule type" value="Genomic_DNA"/>
</dbReference>
<sequence length="233" mass="25238">MNAAAAPVLLRVEALRFRHAPRRPLLEDVTLALHAGERLGLAGANGSGKSTLLQVLMGLLPAQDGTIELLGTRCRDERDFAPLRGRVGLLFQDSDDQLFCPTVEEDVAFGPLNQGLPAAQVREVVARTLARLGLEHLRERPIPHLSGGEKRLVALAGLLAMEPEVLLLDEPTTGLDERAQEHLAALLQALPQAMLVVSHDAAFLQAVTHRRLALRDGRLQPAPAPAARYSWTP</sequence>
<comment type="caution">
    <text evidence="7">The sequence shown here is derived from an EMBL/GenBank/DDBJ whole genome shotgun (WGS) entry which is preliminary data.</text>
</comment>
<dbReference type="InterPro" id="IPR015856">
    <property type="entry name" value="ABC_transpr_CbiO/EcfA_su"/>
</dbReference>
<comment type="similarity">
    <text evidence="1">Belongs to the ABC transporter superfamily.</text>
</comment>
<name>A0A2S5T565_9BURK</name>
<dbReference type="InterPro" id="IPR050095">
    <property type="entry name" value="ECF_ABC_transporter_ATP-bd"/>
</dbReference>
<dbReference type="InterPro" id="IPR027417">
    <property type="entry name" value="P-loop_NTPase"/>
</dbReference>
<dbReference type="GO" id="GO:0042626">
    <property type="term" value="F:ATPase-coupled transmembrane transporter activity"/>
    <property type="evidence" value="ECO:0007669"/>
    <property type="project" value="TreeGrafter"/>
</dbReference>
<keyword evidence="9" id="KW-1185">Reference proteome</keyword>
<keyword evidence="3" id="KW-0472">Membrane</keyword>
<evidence type="ECO:0000256" key="4">
    <source>
        <dbReference type="ARBA" id="ARBA00022741"/>
    </source>
</evidence>
<dbReference type="Proteomes" id="UP000239406">
    <property type="component" value="Unassembled WGS sequence"/>
</dbReference>
<evidence type="ECO:0000313" key="8">
    <source>
        <dbReference type="EMBL" id="TCP05791.1"/>
    </source>
</evidence>
<evidence type="ECO:0000256" key="1">
    <source>
        <dbReference type="ARBA" id="ARBA00005417"/>
    </source>
</evidence>
<dbReference type="AlphaFoldDB" id="A0A2S5T565"/>
<dbReference type="RefSeq" id="WP_104357456.1">
    <property type="nucleotide sequence ID" value="NZ_CP064338.1"/>
</dbReference>
<evidence type="ECO:0000313" key="7">
    <source>
        <dbReference type="EMBL" id="PPE70092.1"/>
    </source>
</evidence>
<dbReference type="PANTHER" id="PTHR43553:SF24">
    <property type="entry name" value="ENERGY-COUPLING FACTOR TRANSPORTER ATP-BINDING PROTEIN ECFA1"/>
    <property type="match status" value="1"/>
</dbReference>
<dbReference type="GO" id="GO:0005524">
    <property type="term" value="F:ATP binding"/>
    <property type="evidence" value="ECO:0007669"/>
    <property type="project" value="UniProtKB-KW"/>
</dbReference>
<keyword evidence="2" id="KW-0813">Transport</keyword>
<accession>A0A2S5T565</accession>
<reference evidence="8 10" key="2">
    <citation type="submission" date="2019-03" db="EMBL/GenBank/DDBJ databases">
        <title>Genomic Encyclopedia of Type Strains, Phase IV (KMG-IV): sequencing the most valuable type-strain genomes for metagenomic binning, comparative biology and taxonomic classification.</title>
        <authorList>
            <person name="Goeker M."/>
        </authorList>
    </citation>
    <scope>NUCLEOTIDE SEQUENCE [LARGE SCALE GENOMIC DNA]</scope>
    <source>
        <strain evidence="8 10">DSM 15264</strain>
    </source>
</reference>
<dbReference type="InterPro" id="IPR003593">
    <property type="entry name" value="AAA+_ATPase"/>
</dbReference>
<dbReference type="InterPro" id="IPR003439">
    <property type="entry name" value="ABC_transporter-like_ATP-bd"/>
</dbReference>
<protein>
    <submittedName>
        <fullName evidence="8">Cobalt/nickel transport system ATP-binding protein</fullName>
    </submittedName>
    <submittedName>
        <fullName evidence="7">Energy-coupling factor ABC transporter ATP-binding protein</fullName>
    </submittedName>
</protein>
<dbReference type="EMBL" id="PSNY01000008">
    <property type="protein sequence ID" value="PPE70092.1"/>
    <property type="molecule type" value="Genomic_DNA"/>
</dbReference>
<dbReference type="SMART" id="SM00382">
    <property type="entry name" value="AAA"/>
    <property type="match status" value="1"/>
</dbReference>
<dbReference type="GO" id="GO:0016887">
    <property type="term" value="F:ATP hydrolysis activity"/>
    <property type="evidence" value="ECO:0007669"/>
    <property type="project" value="InterPro"/>
</dbReference>
<dbReference type="OrthoDB" id="5292475at2"/>
<evidence type="ECO:0000256" key="3">
    <source>
        <dbReference type="ARBA" id="ARBA00022475"/>
    </source>
</evidence>
<evidence type="ECO:0000256" key="5">
    <source>
        <dbReference type="ARBA" id="ARBA00022840"/>
    </source>
</evidence>
<dbReference type="GO" id="GO:0043190">
    <property type="term" value="C:ATP-binding cassette (ABC) transporter complex"/>
    <property type="evidence" value="ECO:0007669"/>
    <property type="project" value="TreeGrafter"/>
</dbReference>